<dbReference type="EMBL" id="BQNB010014125">
    <property type="protein sequence ID" value="GJT24311.1"/>
    <property type="molecule type" value="Genomic_DNA"/>
</dbReference>
<protein>
    <submittedName>
        <fullName evidence="4">Mannose/glucose-specific lectin-like protein</fullName>
    </submittedName>
</protein>
<dbReference type="PROSITE" id="PS51752">
    <property type="entry name" value="JACALIN_LECTIN"/>
    <property type="match status" value="2"/>
</dbReference>
<dbReference type="Pfam" id="PF01419">
    <property type="entry name" value="Jacalin"/>
    <property type="match status" value="2"/>
</dbReference>
<sequence>MHPNKHCSLSSQDTFCNLDCVTQIILDVDEEVIGISGTVGTCIWDNKPILVISSLYFKTNKNNCGVYGQPKNVNSKFSKSWGVGLFAGFHGRSGTYLDAFGCYLKNKDRKLRPPMSYVVQEPEASLKLQIGHIVHTELWGSIKGGSPWSFLLENNQKLRKIIIDHKEWIYSVTFIAEDINGSFVTQQYGGSMGTSNHKLSEIILDVDEEVIGISGTVGTSIWDNKPILVISSLYFKTNKNNYGVYGQPKNVNSEFSKSWVVGSLAGFHGRSGAYLDAFGCSLKN</sequence>
<dbReference type="InterPro" id="IPR036404">
    <property type="entry name" value="Jacalin-like_lectin_dom_sf"/>
</dbReference>
<feature type="domain" description="Jacalin-type lectin" evidence="3">
    <location>
        <begin position="1"/>
        <end position="106"/>
    </location>
</feature>
<reference evidence="4" key="1">
    <citation type="journal article" date="2022" name="Int. J. Mol. Sci.">
        <title>Draft Genome of Tanacetum Coccineum: Genomic Comparison of Closely Related Tanacetum-Family Plants.</title>
        <authorList>
            <person name="Yamashiro T."/>
            <person name="Shiraishi A."/>
            <person name="Nakayama K."/>
            <person name="Satake H."/>
        </authorList>
    </citation>
    <scope>NUCLEOTIDE SEQUENCE</scope>
</reference>
<dbReference type="Gene3D" id="2.100.10.30">
    <property type="entry name" value="Jacalin-like lectin domain"/>
    <property type="match status" value="2"/>
</dbReference>
<feature type="domain" description="Jacalin-type lectin" evidence="3">
    <location>
        <begin position="133"/>
        <end position="284"/>
    </location>
</feature>
<proteinExistence type="inferred from homology"/>
<evidence type="ECO:0000313" key="4">
    <source>
        <dbReference type="EMBL" id="GJT24311.1"/>
    </source>
</evidence>
<reference evidence="4" key="2">
    <citation type="submission" date="2022-01" db="EMBL/GenBank/DDBJ databases">
        <authorList>
            <person name="Yamashiro T."/>
            <person name="Shiraishi A."/>
            <person name="Satake H."/>
            <person name="Nakayama K."/>
        </authorList>
    </citation>
    <scope>NUCLEOTIDE SEQUENCE</scope>
</reference>
<dbReference type="SMART" id="SM00915">
    <property type="entry name" value="Jacalin"/>
    <property type="match status" value="1"/>
</dbReference>
<evidence type="ECO:0000259" key="3">
    <source>
        <dbReference type="PROSITE" id="PS51752"/>
    </source>
</evidence>
<dbReference type="InterPro" id="IPR001229">
    <property type="entry name" value="Jacalin-like_lectin_dom"/>
</dbReference>
<gene>
    <name evidence="4" type="ORF">Tco_0894248</name>
</gene>
<dbReference type="Proteomes" id="UP001151760">
    <property type="component" value="Unassembled WGS sequence"/>
</dbReference>
<keyword evidence="2" id="KW-0430">Lectin</keyword>
<dbReference type="CDD" id="cd09612">
    <property type="entry name" value="Jacalin"/>
    <property type="match status" value="1"/>
</dbReference>
<evidence type="ECO:0000256" key="1">
    <source>
        <dbReference type="ARBA" id="ARBA00006568"/>
    </source>
</evidence>
<evidence type="ECO:0000256" key="2">
    <source>
        <dbReference type="ARBA" id="ARBA00022734"/>
    </source>
</evidence>
<dbReference type="PANTHER" id="PTHR46506">
    <property type="entry name" value="OS05G0143600 PROTEIN"/>
    <property type="match status" value="1"/>
</dbReference>
<name>A0ABQ5CB81_9ASTR</name>
<keyword evidence="5" id="KW-1185">Reference proteome</keyword>
<accession>A0ABQ5CB81</accession>
<dbReference type="SUPFAM" id="SSF51101">
    <property type="entry name" value="Mannose-binding lectins"/>
    <property type="match status" value="2"/>
</dbReference>
<dbReference type="InterPro" id="IPR033734">
    <property type="entry name" value="Jacalin-like_lectin_dom_plant"/>
</dbReference>
<comment type="caution">
    <text evidence="4">The sequence shown here is derived from an EMBL/GenBank/DDBJ whole genome shotgun (WGS) entry which is preliminary data.</text>
</comment>
<evidence type="ECO:0000313" key="5">
    <source>
        <dbReference type="Proteomes" id="UP001151760"/>
    </source>
</evidence>
<organism evidence="4 5">
    <name type="scientific">Tanacetum coccineum</name>
    <dbReference type="NCBI Taxonomy" id="301880"/>
    <lineage>
        <taxon>Eukaryota</taxon>
        <taxon>Viridiplantae</taxon>
        <taxon>Streptophyta</taxon>
        <taxon>Embryophyta</taxon>
        <taxon>Tracheophyta</taxon>
        <taxon>Spermatophyta</taxon>
        <taxon>Magnoliopsida</taxon>
        <taxon>eudicotyledons</taxon>
        <taxon>Gunneridae</taxon>
        <taxon>Pentapetalae</taxon>
        <taxon>asterids</taxon>
        <taxon>campanulids</taxon>
        <taxon>Asterales</taxon>
        <taxon>Asteraceae</taxon>
        <taxon>Asteroideae</taxon>
        <taxon>Anthemideae</taxon>
        <taxon>Anthemidinae</taxon>
        <taxon>Tanacetum</taxon>
    </lineage>
</organism>
<comment type="similarity">
    <text evidence="1">Belongs to the jacalin lectin family.</text>
</comment>